<feature type="transmembrane region" description="Helical" evidence="1">
    <location>
        <begin position="294"/>
        <end position="317"/>
    </location>
</feature>
<dbReference type="Proteomes" id="UP000065807">
    <property type="component" value="Chromosome"/>
</dbReference>
<feature type="transmembrane region" description="Helical" evidence="1">
    <location>
        <begin position="20"/>
        <end position="39"/>
    </location>
</feature>
<reference evidence="3" key="1">
    <citation type="submission" date="2015-07" db="EMBL/GenBank/DDBJ databases">
        <title>Complete genome sequence and phylogenetic analysis of Limnochorda pilosa.</title>
        <authorList>
            <person name="Watanabe M."/>
            <person name="Kojima H."/>
            <person name="Fukui M."/>
        </authorList>
    </citation>
    <scope>NUCLEOTIDE SEQUENCE [LARGE SCALE GENOMIC DNA]</scope>
    <source>
        <strain evidence="3">HC45</strain>
    </source>
</reference>
<dbReference type="EMBL" id="AP014924">
    <property type="protein sequence ID" value="BAS26924.1"/>
    <property type="molecule type" value="Genomic_DNA"/>
</dbReference>
<feature type="transmembrane region" description="Helical" evidence="1">
    <location>
        <begin position="169"/>
        <end position="190"/>
    </location>
</feature>
<dbReference type="STRING" id="1555112.LIP_1067"/>
<dbReference type="InterPro" id="IPR017516">
    <property type="entry name" value="AbrB_dup"/>
</dbReference>
<accession>A0A0K2SJ95</accession>
<dbReference type="PANTHER" id="PTHR38457">
    <property type="entry name" value="REGULATOR ABRB-RELATED"/>
    <property type="match status" value="1"/>
</dbReference>
<proteinExistence type="predicted"/>
<feature type="transmembrane region" description="Helical" evidence="1">
    <location>
        <begin position="95"/>
        <end position="124"/>
    </location>
</feature>
<keyword evidence="1" id="KW-0812">Transmembrane</keyword>
<feature type="transmembrane region" description="Helical" evidence="1">
    <location>
        <begin position="239"/>
        <end position="258"/>
    </location>
</feature>
<name>A0A0K2SJ95_LIMPI</name>
<sequence>MRQSREGPHQTASHRARSTAMSSLVSLPGVLALAALAGWAADRFALPAGWMLGAIVAGLGLALTRERAPAVPAALQRIALAAIGVRLASTVDPGIWPLLGTVAPALLIFTAGLLAASVGAGLLLARVAGVPRATGVLAFVPGGASAMVAMSGDVGADPRFVATVQYVRLVVVVLSAPLLAALAVWAGGGAEMAAIPGVSRPMIAAGVAGGSSVSGALVPHAVTYGALIGGLVLNRRLPIPAGGILLPLVLLLGATLAGWPHAPLPAFLGQGAFVVLGLWVGLQFDRPSLRRAGIAAVWAAGLTLALVGIALVLGFGIHLETGMALETALLGTTPGAIDTMTAIALDLSREPALVLAMQLFRMLAAVVVGPAVVRALAGP</sequence>
<dbReference type="GO" id="GO:0016020">
    <property type="term" value="C:membrane"/>
    <property type="evidence" value="ECO:0007669"/>
    <property type="project" value="InterPro"/>
</dbReference>
<feature type="transmembrane region" description="Helical" evidence="1">
    <location>
        <begin position="45"/>
        <end position="63"/>
    </location>
</feature>
<evidence type="ECO:0008006" key="4">
    <source>
        <dbReference type="Google" id="ProtNLM"/>
    </source>
</evidence>
<evidence type="ECO:0000313" key="2">
    <source>
        <dbReference type="EMBL" id="BAS26924.1"/>
    </source>
</evidence>
<dbReference type="Pfam" id="PF05145">
    <property type="entry name" value="AbrB"/>
    <property type="match status" value="1"/>
</dbReference>
<reference evidence="3" key="2">
    <citation type="journal article" date="2016" name="Int. J. Syst. Evol. Microbiol.">
        <title>Complete genome sequence and cell structure of Limnochorda pilosa, a Gram-negative spore-former within the phylum Firmicutes.</title>
        <authorList>
            <person name="Watanabe M."/>
            <person name="Kojima H."/>
            <person name="Fukui M."/>
        </authorList>
    </citation>
    <scope>NUCLEOTIDE SEQUENCE [LARGE SCALE GENOMIC DNA]</scope>
    <source>
        <strain evidence="3">HC45</strain>
    </source>
</reference>
<dbReference type="NCBIfam" id="TIGR03082">
    <property type="entry name" value="Gneg_AbrB_dup"/>
    <property type="match status" value="1"/>
</dbReference>
<gene>
    <name evidence="2" type="ORF">LIP_1067</name>
</gene>
<dbReference type="InterPro" id="IPR007820">
    <property type="entry name" value="AbrB_fam"/>
</dbReference>
<keyword evidence="3" id="KW-1185">Reference proteome</keyword>
<protein>
    <recommendedName>
        <fullName evidence="4">AbrB family transcriptional regulator</fullName>
    </recommendedName>
</protein>
<keyword evidence="1" id="KW-0472">Membrane</keyword>
<dbReference type="RefSeq" id="WP_068135090.1">
    <property type="nucleotide sequence ID" value="NZ_AP014924.1"/>
</dbReference>
<dbReference type="PIRSF" id="PIRSF038991">
    <property type="entry name" value="Protein_AbrB"/>
    <property type="match status" value="1"/>
</dbReference>
<evidence type="ECO:0000256" key="1">
    <source>
        <dbReference type="SAM" id="Phobius"/>
    </source>
</evidence>
<keyword evidence="1" id="KW-1133">Transmembrane helix</keyword>
<dbReference type="PANTHER" id="PTHR38457:SF1">
    <property type="entry name" value="REGULATOR ABRB-RELATED"/>
    <property type="match status" value="1"/>
</dbReference>
<dbReference type="GO" id="GO:0010468">
    <property type="term" value="P:regulation of gene expression"/>
    <property type="evidence" value="ECO:0007669"/>
    <property type="project" value="InterPro"/>
</dbReference>
<dbReference type="KEGG" id="lpil:LIP_1067"/>
<feature type="transmembrane region" description="Helical" evidence="1">
    <location>
        <begin position="202"/>
        <end position="227"/>
    </location>
</feature>
<evidence type="ECO:0000313" key="3">
    <source>
        <dbReference type="Proteomes" id="UP000065807"/>
    </source>
</evidence>
<feature type="transmembrane region" description="Helical" evidence="1">
    <location>
        <begin position="264"/>
        <end position="282"/>
    </location>
</feature>
<feature type="transmembrane region" description="Helical" evidence="1">
    <location>
        <begin position="359"/>
        <end position="377"/>
    </location>
</feature>
<dbReference type="AlphaFoldDB" id="A0A0K2SJ95"/>
<organism evidence="2 3">
    <name type="scientific">Limnochorda pilosa</name>
    <dbReference type="NCBI Taxonomy" id="1555112"/>
    <lineage>
        <taxon>Bacteria</taxon>
        <taxon>Bacillati</taxon>
        <taxon>Bacillota</taxon>
        <taxon>Limnochordia</taxon>
        <taxon>Limnochordales</taxon>
        <taxon>Limnochordaceae</taxon>
        <taxon>Limnochorda</taxon>
    </lineage>
</organism>